<sequence>MKYIFVLLINGQCIHFLFDKQITSNIFLRNVSRFAKIGKEACADLKIKRDFDRPPLIPAVSRSPWELSVSTQSRNQHIIPDAISDRNTLNKIARFIFHCINFFFFSLSVIRIYFYEPSVFFFF</sequence>
<evidence type="ECO:0000256" key="1">
    <source>
        <dbReference type="SAM" id="Phobius"/>
    </source>
</evidence>
<dbReference type="AlphaFoldDB" id="A0AAW2FAQ8"/>
<proteinExistence type="predicted"/>
<accession>A0AAW2FAQ8</accession>
<keyword evidence="1" id="KW-0812">Transmembrane</keyword>
<keyword evidence="1" id="KW-1133">Transmembrane helix</keyword>
<dbReference type="EMBL" id="JADYXP020000013">
    <property type="protein sequence ID" value="KAL0111938.1"/>
    <property type="molecule type" value="Genomic_DNA"/>
</dbReference>
<evidence type="ECO:0000313" key="3">
    <source>
        <dbReference type="Proteomes" id="UP001430953"/>
    </source>
</evidence>
<keyword evidence="1" id="KW-0472">Membrane</keyword>
<feature type="transmembrane region" description="Helical" evidence="1">
    <location>
        <begin position="95"/>
        <end position="114"/>
    </location>
</feature>
<keyword evidence="3" id="KW-1185">Reference proteome</keyword>
<protein>
    <submittedName>
        <fullName evidence="2">Uncharacterized protein</fullName>
    </submittedName>
</protein>
<evidence type="ECO:0000313" key="2">
    <source>
        <dbReference type="EMBL" id="KAL0111938.1"/>
    </source>
</evidence>
<gene>
    <name evidence="2" type="ORF">PUN28_013270</name>
</gene>
<dbReference type="Proteomes" id="UP001430953">
    <property type="component" value="Unassembled WGS sequence"/>
</dbReference>
<name>A0AAW2FAQ8_9HYME</name>
<organism evidence="2 3">
    <name type="scientific">Cardiocondyla obscurior</name>
    <dbReference type="NCBI Taxonomy" id="286306"/>
    <lineage>
        <taxon>Eukaryota</taxon>
        <taxon>Metazoa</taxon>
        <taxon>Ecdysozoa</taxon>
        <taxon>Arthropoda</taxon>
        <taxon>Hexapoda</taxon>
        <taxon>Insecta</taxon>
        <taxon>Pterygota</taxon>
        <taxon>Neoptera</taxon>
        <taxon>Endopterygota</taxon>
        <taxon>Hymenoptera</taxon>
        <taxon>Apocrita</taxon>
        <taxon>Aculeata</taxon>
        <taxon>Formicoidea</taxon>
        <taxon>Formicidae</taxon>
        <taxon>Myrmicinae</taxon>
        <taxon>Cardiocondyla</taxon>
    </lineage>
</organism>
<reference evidence="2 3" key="1">
    <citation type="submission" date="2023-03" db="EMBL/GenBank/DDBJ databases">
        <title>High recombination rates correlate with genetic variation in Cardiocondyla obscurior ants.</title>
        <authorList>
            <person name="Errbii M."/>
        </authorList>
    </citation>
    <scope>NUCLEOTIDE SEQUENCE [LARGE SCALE GENOMIC DNA]</scope>
    <source>
        <strain evidence="2">Alpha-2009</strain>
        <tissue evidence="2">Whole body</tissue>
    </source>
</reference>
<comment type="caution">
    <text evidence="2">The sequence shown here is derived from an EMBL/GenBank/DDBJ whole genome shotgun (WGS) entry which is preliminary data.</text>
</comment>